<feature type="domain" description="ABC transmembrane type-1" evidence="9">
    <location>
        <begin position="115"/>
        <end position="295"/>
    </location>
</feature>
<evidence type="ECO:0000256" key="8">
    <source>
        <dbReference type="SAM" id="MobiDB-lite"/>
    </source>
</evidence>
<organism evidence="10 11">
    <name type="scientific">Thiomicrorhabdus heinhorstiae</name>
    <dbReference type="NCBI Taxonomy" id="2748010"/>
    <lineage>
        <taxon>Bacteria</taxon>
        <taxon>Pseudomonadati</taxon>
        <taxon>Pseudomonadota</taxon>
        <taxon>Gammaproteobacteria</taxon>
        <taxon>Thiotrichales</taxon>
        <taxon>Piscirickettsiaceae</taxon>
        <taxon>Thiomicrorhabdus</taxon>
    </lineage>
</organism>
<proteinExistence type="inferred from homology"/>
<keyword evidence="3" id="KW-1003">Cell membrane</keyword>
<evidence type="ECO:0000256" key="3">
    <source>
        <dbReference type="ARBA" id="ARBA00022475"/>
    </source>
</evidence>
<feature type="transmembrane region" description="Helical" evidence="7">
    <location>
        <begin position="57"/>
        <end position="76"/>
    </location>
</feature>
<evidence type="ECO:0000259" key="9">
    <source>
        <dbReference type="PROSITE" id="PS50928"/>
    </source>
</evidence>
<evidence type="ECO:0000256" key="5">
    <source>
        <dbReference type="ARBA" id="ARBA00022989"/>
    </source>
</evidence>
<dbReference type="EMBL" id="JACBGI020000008">
    <property type="protein sequence ID" value="MBF6057874.1"/>
    <property type="molecule type" value="Genomic_DNA"/>
</dbReference>
<dbReference type="PANTHER" id="PTHR30151:SF0">
    <property type="entry name" value="ABC TRANSPORTER PERMEASE PROTEIN MJ0413-RELATED"/>
    <property type="match status" value="1"/>
</dbReference>
<evidence type="ECO:0000256" key="6">
    <source>
        <dbReference type="ARBA" id="ARBA00023136"/>
    </source>
</evidence>
<feature type="compositionally biased region" description="Basic and acidic residues" evidence="8">
    <location>
        <begin position="1"/>
        <end position="10"/>
    </location>
</feature>
<keyword evidence="6 7" id="KW-0472">Membrane</keyword>
<reference evidence="10 11" key="1">
    <citation type="submission" date="2020-11" db="EMBL/GenBank/DDBJ databases">
        <title>Sulfur oxidizing isolate from Hospital Hole Sinkhole.</title>
        <authorList>
            <person name="Scott K.M."/>
        </authorList>
    </citation>
    <scope>NUCLEOTIDE SEQUENCE [LARGE SCALE GENOMIC DNA]</scope>
    <source>
        <strain evidence="10 11">HH1</strain>
    </source>
</reference>
<feature type="transmembrane region" description="Helical" evidence="7">
    <location>
        <begin position="153"/>
        <end position="173"/>
    </location>
</feature>
<keyword evidence="2 7" id="KW-0813">Transport</keyword>
<feature type="transmembrane region" description="Helical" evidence="7">
    <location>
        <begin position="243"/>
        <end position="266"/>
    </location>
</feature>
<comment type="subcellular location">
    <subcellularLocation>
        <location evidence="1 7">Cell membrane</location>
        <topology evidence="1 7">Multi-pass membrane protein</topology>
    </subcellularLocation>
</comment>
<feature type="region of interest" description="Disordered" evidence="8">
    <location>
        <begin position="1"/>
        <end position="42"/>
    </location>
</feature>
<dbReference type="Pfam" id="PF00528">
    <property type="entry name" value="BPD_transp_1"/>
    <property type="match status" value="1"/>
</dbReference>
<feature type="compositionally biased region" description="Polar residues" evidence="8">
    <location>
        <begin position="31"/>
        <end position="42"/>
    </location>
</feature>
<dbReference type="Gene3D" id="1.10.3720.10">
    <property type="entry name" value="MetI-like"/>
    <property type="match status" value="1"/>
</dbReference>
<dbReference type="SUPFAM" id="SSF161098">
    <property type="entry name" value="MetI-like"/>
    <property type="match status" value="1"/>
</dbReference>
<sequence>MTGNRPESKLFENSIPNTAEHNGSKTDKSTSAEVSQVRTPRSATVKPSRMSMAWSEAGWLLFAWLLIAALWELGAYTEVLNPRILPPPSETIPYLLQGPAPAGIGAQRTTFIGAILDTLSRVAIGYLLGIFAAMLVGALIVRYKALRRVCFPIVQTLAPVSPVAWIPFAIALVGIGSPAAIFVVFMAIFGSMTVSAVAAFDSVPEEMLKVGRSLGTSSTHMWTRVIIPAAAPDLMVMARMSFFAAWMAVLAGEMAGINSGLGYLIILGQQMYNMKLVMVGIITIGVLGFAIDRLLLLIQRRLLWWEYRR</sequence>
<dbReference type="RefSeq" id="WP_185978021.1">
    <property type="nucleotide sequence ID" value="NZ_JACBGI020000008.1"/>
</dbReference>
<protein>
    <submittedName>
        <fullName evidence="10">ABC transporter permease</fullName>
    </submittedName>
</protein>
<name>A0ABS0BVP7_9GAMM</name>
<dbReference type="Proteomes" id="UP001193680">
    <property type="component" value="Unassembled WGS sequence"/>
</dbReference>
<dbReference type="InterPro" id="IPR000515">
    <property type="entry name" value="MetI-like"/>
</dbReference>
<comment type="similarity">
    <text evidence="7">Belongs to the binding-protein-dependent transport system permease family.</text>
</comment>
<gene>
    <name evidence="10" type="ORF">H8792_005915</name>
</gene>
<feature type="transmembrane region" description="Helical" evidence="7">
    <location>
        <begin position="278"/>
        <end position="298"/>
    </location>
</feature>
<evidence type="ECO:0000313" key="11">
    <source>
        <dbReference type="Proteomes" id="UP001193680"/>
    </source>
</evidence>
<dbReference type="PROSITE" id="PS50928">
    <property type="entry name" value="ABC_TM1"/>
    <property type="match status" value="1"/>
</dbReference>
<dbReference type="CDD" id="cd06261">
    <property type="entry name" value="TM_PBP2"/>
    <property type="match status" value="1"/>
</dbReference>
<keyword evidence="11" id="KW-1185">Reference proteome</keyword>
<keyword evidence="5 7" id="KW-1133">Transmembrane helix</keyword>
<feature type="transmembrane region" description="Helical" evidence="7">
    <location>
        <begin position="123"/>
        <end position="141"/>
    </location>
</feature>
<comment type="caution">
    <text evidence="10">The sequence shown here is derived from an EMBL/GenBank/DDBJ whole genome shotgun (WGS) entry which is preliminary data.</text>
</comment>
<evidence type="ECO:0000256" key="4">
    <source>
        <dbReference type="ARBA" id="ARBA00022692"/>
    </source>
</evidence>
<keyword evidence="4 7" id="KW-0812">Transmembrane</keyword>
<evidence type="ECO:0000256" key="1">
    <source>
        <dbReference type="ARBA" id="ARBA00004651"/>
    </source>
</evidence>
<evidence type="ECO:0000256" key="7">
    <source>
        <dbReference type="RuleBase" id="RU363032"/>
    </source>
</evidence>
<dbReference type="InterPro" id="IPR035906">
    <property type="entry name" value="MetI-like_sf"/>
</dbReference>
<feature type="transmembrane region" description="Helical" evidence="7">
    <location>
        <begin position="179"/>
        <end position="200"/>
    </location>
</feature>
<evidence type="ECO:0000256" key="2">
    <source>
        <dbReference type="ARBA" id="ARBA00022448"/>
    </source>
</evidence>
<accession>A0ABS0BVP7</accession>
<evidence type="ECO:0000313" key="10">
    <source>
        <dbReference type="EMBL" id="MBF6057874.1"/>
    </source>
</evidence>
<dbReference type="PANTHER" id="PTHR30151">
    <property type="entry name" value="ALKANE SULFONATE ABC TRANSPORTER-RELATED, MEMBRANE SUBUNIT"/>
    <property type="match status" value="1"/>
</dbReference>